<feature type="transmembrane region" description="Helical" evidence="1">
    <location>
        <begin position="32"/>
        <end position="56"/>
    </location>
</feature>
<name>A0ABW1EDC1_9BACT</name>
<feature type="transmembrane region" description="Helical" evidence="1">
    <location>
        <begin position="68"/>
        <end position="92"/>
    </location>
</feature>
<evidence type="ECO:0000256" key="1">
    <source>
        <dbReference type="SAM" id="Phobius"/>
    </source>
</evidence>
<feature type="transmembrane region" description="Helical" evidence="1">
    <location>
        <begin position="117"/>
        <end position="146"/>
    </location>
</feature>
<dbReference type="PANTHER" id="PTHR35519">
    <property type="entry name" value="MEMBRANE PROTEINS"/>
    <property type="match status" value="1"/>
</dbReference>
<keyword evidence="3" id="KW-1185">Reference proteome</keyword>
<keyword evidence="1" id="KW-1133">Transmembrane helix</keyword>
<sequence length="148" mass="16483">MLGNERLRQLEVLLDEAFVVPGTNIRFGIDGIVGLIPGLGDVLAGLLSLLIPFAAWVRGVPYVTVVRMLINVAIGLLVGTIPILGDAFDVFWKANRRNYRLLTRSIAEPRRHTWRDWVFLLLLGAGITVLFAIPLILVAWLIVLLFRS</sequence>
<evidence type="ECO:0000313" key="2">
    <source>
        <dbReference type="EMBL" id="MFC5862316.1"/>
    </source>
</evidence>
<dbReference type="EMBL" id="JBHSPH010000002">
    <property type="protein sequence ID" value="MFC5862316.1"/>
    <property type="molecule type" value="Genomic_DNA"/>
</dbReference>
<proteinExistence type="predicted"/>
<keyword evidence="1" id="KW-0812">Transmembrane</keyword>
<accession>A0ABW1EDC1</accession>
<keyword evidence="1" id="KW-0472">Membrane</keyword>
<gene>
    <name evidence="2" type="ORF">ACFPT7_08435</name>
</gene>
<comment type="caution">
    <text evidence="2">The sequence shown here is derived from an EMBL/GenBank/DDBJ whole genome shotgun (WGS) entry which is preliminary data.</text>
</comment>
<dbReference type="Proteomes" id="UP001596091">
    <property type="component" value="Unassembled WGS sequence"/>
</dbReference>
<protein>
    <submittedName>
        <fullName evidence="2">DUF4112 domain-containing protein</fullName>
    </submittedName>
</protein>
<reference evidence="3" key="1">
    <citation type="journal article" date="2019" name="Int. J. Syst. Evol. Microbiol.">
        <title>The Global Catalogue of Microorganisms (GCM) 10K type strain sequencing project: providing services to taxonomists for standard genome sequencing and annotation.</title>
        <authorList>
            <consortium name="The Broad Institute Genomics Platform"/>
            <consortium name="The Broad Institute Genome Sequencing Center for Infectious Disease"/>
            <person name="Wu L."/>
            <person name="Ma J."/>
        </authorList>
    </citation>
    <scope>NUCLEOTIDE SEQUENCE [LARGE SCALE GENOMIC DNA]</scope>
    <source>
        <strain evidence="3">JCM 4087</strain>
    </source>
</reference>
<evidence type="ECO:0000313" key="3">
    <source>
        <dbReference type="Proteomes" id="UP001596091"/>
    </source>
</evidence>
<dbReference type="InterPro" id="IPR025187">
    <property type="entry name" value="DUF4112"/>
</dbReference>
<organism evidence="2 3">
    <name type="scientific">Acidicapsa dinghuensis</name>
    <dbReference type="NCBI Taxonomy" id="2218256"/>
    <lineage>
        <taxon>Bacteria</taxon>
        <taxon>Pseudomonadati</taxon>
        <taxon>Acidobacteriota</taxon>
        <taxon>Terriglobia</taxon>
        <taxon>Terriglobales</taxon>
        <taxon>Acidobacteriaceae</taxon>
        <taxon>Acidicapsa</taxon>
    </lineage>
</organism>
<dbReference type="PANTHER" id="PTHR35519:SF2">
    <property type="entry name" value="PH DOMAIN PROTEIN"/>
    <property type="match status" value="1"/>
</dbReference>
<dbReference type="RefSeq" id="WP_263338775.1">
    <property type="nucleotide sequence ID" value="NZ_JAGSYH010000004.1"/>
</dbReference>
<dbReference type="Pfam" id="PF13430">
    <property type="entry name" value="DUF4112"/>
    <property type="match status" value="1"/>
</dbReference>